<proteinExistence type="predicted"/>
<name>A0A1G6WFY7_9EURY</name>
<sequence length="604" mass="67759">MSNERWPPITEATIRDLARSSSYDRGQAYYDRSAVGEMVRRGETVRADVEGSQYQPYTVTIEFDDAGVARTGCTCPYDHGGICKHRVAVLLICLRDPERVTDSSPVSELLEGASRERLEELLVELSEDRPGIAEWIELRLTPTDAAASDTTVSVNIDSIRKRAKHALPKPGQRGHKDAYAEAERMASELDELIDQAQQALDAGDGEIAVEILEAVSDVLATNRWSGLLPYDVTELYETLGTLGETFAEAMLVVELSESEREQWEQRLTKWDEEIRRFTGRPTLAVAADAAREGWDDDLLQRALDGSLTDGELDVDEPEFVAGLTTVRLFALERQGRTDEYLNLARAAGKTQNYTEMLAREGEIQASVDCATENLSTPRSLLDIAKTLRDTDNPMAALDVAEHGLTVDGLRKDRLAEWLRDRAASLREEDLALRAAIVAFEESPSPSTYQAVEELAGDEWESVRSELLESLREQTPASGHAAEVFLKEGLYDDAVEVAERSGRSRVVKTVVEEVREHRPQWVIRTCKSNAEPIVEQGKHDSYETAVRWLRYAGEAAREADELDEWREYVETMRDEHYRKYKLRPMLDDLLEAFQSPVDSEVSSDG</sequence>
<dbReference type="Proteomes" id="UP000324021">
    <property type="component" value="Unassembled WGS sequence"/>
</dbReference>
<dbReference type="GO" id="GO:0008270">
    <property type="term" value="F:zinc ion binding"/>
    <property type="evidence" value="ECO:0007669"/>
    <property type="project" value="UniProtKB-KW"/>
</dbReference>
<dbReference type="PROSITE" id="PS50966">
    <property type="entry name" value="ZF_SWIM"/>
    <property type="match status" value="1"/>
</dbReference>
<dbReference type="Pfam" id="PF04434">
    <property type="entry name" value="SWIM"/>
    <property type="match status" value="1"/>
</dbReference>
<evidence type="ECO:0000256" key="1">
    <source>
        <dbReference type="PROSITE-ProRule" id="PRU00325"/>
    </source>
</evidence>
<reference evidence="4 5" key="1">
    <citation type="submission" date="2016-10" db="EMBL/GenBank/DDBJ databases">
        <authorList>
            <person name="Varghese N."/>
            <person name="Submissions S."/>
        </authorList>
    </citation>
    <scope>NUCLEOTIDE SEQUENCE [LARGE SCALE GENOMIC DNA]</scope>
    <source>
        <strain evidence="4 5">CDM_1</strain>
    </source>
</reference>
<keyword evidence="1" id="KW-0862">Zinc</keyword>
<feature type="coiled-coil region" evidence="2">
    <location>
        <begin position="175"/>
        <end position="202"/>
    </location>
</feature>
<keyword evidence="2" id="KW-0175">Coiled coil</keyword>
<dbReference type="EMBL" id="FMZP01000036">
    <property type="protein sequence ID" value="SDD63985.1"/>
    <property type="molecule type" value="Genomic_DNA"/>
</dbReference>
<keyword evidence="1" id="KW-0863">Zinc-finger</keyword>
<keyword evidence="1" id="KW-0479">Metal-binding</keyword>
<evidence type="ECO:0000313" key="5">
    <source>
        <dbReference type="Proteomes" id="UP000324021"/>
    </source>
</evidence>
<dbReference type="AlphaFoldDB" id="A0A1G6WFY7"/>
<organism evidence="4 5">
    <name type="scientific">Natrinema hispanicum</name>
    <dbReference type="NCBI Taxonomy" id="392421"/>
    <lineage>
        <taxon>Archaea</taxon>
        <taxon>Methanobacteriati</taxon>
        <taxon>Methanobacteriota</taxon>
        <taxon>Stenosarchaea group</taxon>
        <taxon>Halobacteria</taxon>
        <taxon>Halobacteriales</taxon>
        <taxon>Natrialbaceae</taxon>
        <taxon>Natrinema</taxon>
    </lineage>
</organism>
<protein>
    <submittedName>
        <fullName evidence="4">Uncharacterized conserved protein, contains Zn finger domain</fullName>
    </submittedName>
</protein>
<feature type="domain" description="SWIM-type" evidence="3">
    <location>
        <begin position="57"/>
        <end position="94"/>
    </location>
</feature>
<feature type="coiled-coil region" evidence="2">
    <location>
        <begin position="253"/>
        <end position="280"/>
    </location>
</feature>
<dbReference type="RefSeq" id="WP_223174770.1">
    <property type="nucleotide sequence ID" value="NZ_FMZP01000036.1"/>
</dbReference>
<evidence type="ECO:0000259" key="3">
    <source>
        <dbReference type="PROSITE" id="PS50966"/>
    </source>
</evidence>
<gene>
    <name evidence="4" type="ORF">SAMN05192552_103617</name>
</gene>
<accession>A0A1G6WFY7</accession>
<evidence type="ECO:0000313" key="4">
    <source>
        <dbReference type="EMBL" id="SDD63985.1"/>
    </source>
</evidence>
<dbReference type="InterPro" id="IPR007527">
    <property type="entry name" value="Znf_SWIM"/>
</dbReference>
<evidence type="ECO:0000256" key="2">
    <source>
        <dbReference type="SAM" id="Coils"/>
    </source>
</evidence>